<protein>
    <submittedName>
        <fullName evidence="1">Uncharacterized protein</fullName>
    </submittedName>
</protein>
<dbReference type="EMBL" id="MU266327">
    <property type="protein sequence ID" value="KAH7931309.1"/>
    <property type="molecule type" value="Genomic_DNA"/>
</dbReference>
<name>A0ACB8C0N5_9AGAM</name>
<organism evidence="1 2">
    <name type="scientific">Leucogyrophana mollusca</name>
    <dbReference type="NCBI Taxonomy" id="85980"/>
    <lineage>
        <taxon>Eukaryota</taxon>
        <taxon>Fungi</taxon>
        <taxon>Dikarya</taxon>
        <taxon>Basidiomycota</taxon>
        <taxon>Agaricomycotina</taxon>
        <taxon>Agaricomycetes</taxon>
        <taxon>Agaricomycetidae</taxon>
        <taxon>Boletales</taxon>
        <taxon>Boletales incertae sedis</taxon>
        <taxon>Leucogyrophana</taxon>
    </lineage>
</organism>
<keyword evidence="2" id="KW-1185">Reference proteome</keyword>
<evidence type="ECO:0000313" key="2">
    <source>
        <dbReference type="Proteomes" id="UP000790709"/>
    </source>
</evidence>
<sequence length="459" mass="50444">MGSLVDPVTSLLPSELVEKIFHLCVPTHKHLHLAEVITGCRNGSGHNTTTEAPVLLCRVSKDWKDLVYSCPALWANICAHSHPAFGNLDAMNAWLVRSGSFPLTVCLSLSFTNHTGAFTALFAHSARIRSLSLINIAGDVSRNFAPALPFTQLEAFSIESPSSMIHHPKLFKTVTPILLSAPRLHDVKWAFDEYPSPLLAIGSQIKELDLTSFHNTSEISDILRSCPHLVELSVNKHSWAHPATQPNQDAVVLADLKILHTSQFSMPGFVAPVLRSVGFSGHDGHLPSLISFLRHSPHLDDVAVSLQLDSRADLTELISSIQSISQLEINFRTADPSAITHQTLAALTYAQGDQNICILPNLQRLELNGSHPQSRGQPPFRIQEDLVMSMLESRCRAPVSSLSTDPRPQSPLSLKSFVLNKSGTAKLDTMLRLEHLQEQGLVLHVADPTPYPPYHRGLR</sequence>
<reference evidence="1" key="1">
    <citation type="journal article" date="2021" name="New Phytol.">
        <title>Evolutionary innovations through gain and loss of genes in the ectomycorrhizal Boletales.</title>
        <authorList>
            <person name="Wu G."/>
            <person name="Miyauchi S."/>
            <person name="Morin E."/>
            <person name="Kuo A."/>
            <person name="Drula E."/>
            <person name="Varga T."/>
            <person name="Kohler A."/>
            <person name="Feng B."/>
            <person name="Cao Y."/>
            <person name="Lipzen A."/>
            <person name="Daum C."/>
            <person name="Hundley H."/>
            <person name="Pangilinan J."/>
            <person name="Johnson J."/>
            <person name="Barry K."/>
            <person name="LaButti K."/>
            <person name="Ng V."/>
            <person name="Ahrendt S."/>
            <person name="Min B."/>
            <person name="Choi I.G."/>
            <person name="Park H."/>
            <person name="Plett J.M."/>
            <person name="Magnuson J."/>
            <person name="Spatafora J.W."/>
            <person name="Nagy L.G."/>
            <person name="Henrissat B."/>
            <person name="Grigoriev I.V."/>
            <person name="Yang Z.L."/>
            <person name="Xu J."/>
            <person name="Martin F.M."/>
        </authorList>
    </citation>
    <scope>NUCLEOTIDE SEQUENCE</scope>
    <source>
        <strain evidence="1">KUC20120723A-06</strain>
    </source>
</reference>
<comment type="caution">
    <text evidence="1">The sequence shown here is derived from an EMBL/GenBank/DDBJ whole genome shotgun (WGS) entry which is preliminary data.</text>
</comment>
<evidence type="ECO:0000313" key="1">
    <source>
        <dbReference type="EMBL" id="KAH7931309.1"/>
    </source>
</evidence>
<dbReference type="Proteomes" id="UP000790709">
    <property type="component" value="Unassembled WGS sequence"/>
</dbReference>
<proteinExistence type="predicted"/>
<accession>A0ACB8C0N5</accession>
<gene>
    <name evidence="1" type="ORF">BV22DRAFT_10063</name>
</gene>